<name>A0A0C1D373_9SPHI</name>
<feature type="transmembrane region" description="Helical" evidence="1">
    <location>
        <begin position="6"/>
        <end position="25"/>
    </location>
</feature>
<keyword evidence="1" id="KW-0472">Membrane</keyword>
<organism evidence="2 3">
    <name type="scientific">Pedobacter kyungheensis</name>
    <dbReference type="NCBI Taxonomy" id="1069985"/>
    <lineage>
        <taxon>Bacteria</taxon>
        <taxon>Pseudomonadati</taxon>
        <taxon>Bacteroidota</taxon>
        <taxon>Sphingobacteriia</taxon>
        <taxon>Sphingobacteriales</taxon>
        <taxon>Sphingobacteriaceae</taxon>
        <taxon>Pedobacter</taxon>
    </lineage>
</organism>
<dbReference type="Proteomes" id="UP000031246">
    <property type="component" value="Unassembled WGS sequence"/>
</dbReference>
<evidence type="ECO:0000256" key="1">
    <source>
        <dbReference type="SAM" id="Phobius"/>
    </source>
</evidence>
<sequence>MNQTWRTIGVISIFALICIKIFNYTDRPETMANKIKRDYEKEWHYPDPPRNVLEKSLEEQTGLTGYSRLVVKKHKSDPYDMIIACSNDATNYQYFHKTQGSLYPINDPGISSPKGF</sequence>
<keyword evidence="3" id="KW-1185">Reference proteome</keyword>
<keyword evidence="1" id="KW-1133">Transmembrane helix</keyword>
<dbReference type="EMBL" id="JSYN01000030">
    <property type="protein sequence ID" value="KIA91396.1"/>
    <property type="molecule type" value="Genomic_DNA"/>
</dbReference>
<dbReference type="AlphaFoldDB" id="A0A0C1D373"/>
<proteinExistence type="predicted"/>
<reference evidence="2 3" key="1">
    <citation type="submission" date="2014-10" db="EMBL/GenBank/DDBJ databases">
        <title>Pedobacter Kyungheensis.</title>
        <authorList>
            <person name="Anderson B.M."/>
            <person name="Newman J.D."/>
        </authorList>
    </citation>
    <scope>NUCLEOTIDE SEQUENCE [LARGE SCALE GENOMIC DNA]</scope>
    <source>
        <strain evidence="2 3">KACC 16221</strain>
    </source>
</reference>
<gene>
    <name evidence="2" type="ORF">OC25_21700</name>
</gene>
<evidence type="ECO:0000313" key="2">
    <source>
        <dbReference type="EMBL" id="KIA91396.1"/>
    </source>
</evidence>
<comment type="caution">
    <text evidence="2">The sequence shown here is derived from an EMBL/GenBank/DDBJ whole genome shotgun (WGS) entry which is preliminary data.</text>
</comment>
<evidence type="ECO:0000313" key="3">
    <source>
        <dbReference type="Proteomes" id="UP000031246"/>
    </source>
</evidence>
<accession>A0A0C1D373</accession>
<keyword evidence="1" id="KW-0812">Transmembrane</keyword>
<dbReference type="OrthoDB" id="9891326at2"/>
<dbReference type="RefSeq" id="WP_039480493.1">
    <property type="nucleotide sequence ID" value="NZ_JSYN01000030.1"/>
</dbReference>
<protein>
    <submittedName>
        <fullName evidence="2">Uncharacterized protein</fullName>
    </submittedName>
</protein>